<evidence type="ECO:0000256" key="3">
    <source>
        <dbReference type="ARBA" id="ARBA00022679"/>
    </source>
</evidence>
<feature type="domain" description="Ribosomal RNA methyltransferase FtsJ" evidence="14">
    <location>
        <begin position="54"/>
        <end position="231"/>
    </location>
</feature>
<feature type="binding site" evidence="11">
    <location>
        <position position="108"/>
    </location>
    <ligand>
        <name>S-adenosyl-L-methionine</name>
        <dbReference type="ChEBI" id="CHEBI:59789"/>
    </ligand>
</feature>
<organism evidence="15 16">
    <name type="scientific">Thalassobaculum litoreum DSM 18839</name>
    <dbReference type="NCBI Taxonomy" id="1123362"/>
    <lineage>
        <taxon>Bacteria</taxon>
        <taxon>Pseudomonadati</taxon>
        <taxon>Pseudomonadota</taxon>
        <taxon>Alphaproteobacteria</taxon>
        <taxon>Rhodospirillales</taxon>
        <taxon>Thalassobaculaceae</taxon>
        <taxon>Thalassobaculum</taxon>
    </lineage>
</organism>
<evidence type="ECO:0000259" key="14">
    <source>
        <dbReference type="Pfam" id="PF01728"/>
    </source>
</evidence>
<comment type="function">
    <text evidence="5 11">Specifically methylates the uridine in position 2552 of 23S rRNA at the 2'-O position of the ribose in the fully assembled 50S ribosomal subunit.</text>
</comment>
<dbReference type="GO" id="GO:0005737">
    <property type="term" value="C:cytoplasm"/>
    <property type="evidence" value="ECO:0007669"/>
    <property type="project" value="UniProtKB-SubCell"/>
</dbReference>
<protein>
    <recommendedName>
        <fullName evidence="7 11">Ribosomal RNA large subunit methyltransferase E</fullName>
        <ecNumber evidence="6 11">2.1.1.166</ecNumber>
    </recommendedName>
    <alternativeName>
        <fullName evidence="9 11">23S rRNA Um2552 methyltransferase</fullName>
    </alternativeName>
    <alternativeName>
        <fullName evidence="8 11">rRNA (uridine-2'-O-)-methyltransferase</fullName>
    </alternativeName>
</protein>
<feature type="compositionally biased region" description="Acidic residues" evidence="13">
    <location>
        <begin position="239"/>
        <end position="249"/>
    </location>
</feature>
<comment type="subcellular location">
    <subcellularLocation>
        <location evidence="11">Cytoplasm</location>
    </subcellularLocation>
</comment>
<dbReference type="PANTHER" id="PTHR10920">
    <property type="entry name" value="RIBOSOMAL RNA METHYLTRANSFERASE"/>
    <property type="match status" value="1"/>
</dbReference>
<evidence type="ECO:0000256" key="12">
    <source>
        <dbReference type="PIRSR" id="PIRSR005461-1"/>
    </source>
</evidence>
<evidence type="ECO:0000256" key="11">
    <source>
        <dbReference type="HAMAP-Rule" id="MF_01547"/>
    </source>
</evidence>
<sequence length="249" mass="27038">MANKSSGGGDRRGSGSRQTTVKLRTARGRTASSQRWLQRQLNDPYVAESKRLGYRSRAAFKLIEIDDRFKLLKKGQRVVDLGCAPGGWTQIAVQRVGAPDKGQVVGLDILPLDPISGAELLLADFTEAEAPELLKAKLGGPVDVVLSDMAASSTGHRKTDHIRIVMLAELALDFAFEVLAPNGVFVAKVFLGGSERDLLNPMRQAFRQVRHFKPPASRSESAETYVIATGFRGRPETAGEADPEPEEEG</sequence>
<dbReference type="Pfam" id="PF01728">
    <property type="entry name" value="FtsJ"/>
    <property type="match status" value="1"/>
</dbReference>
<comment type="caution">
    <text evidence="15">The sequence shown here is derived from an EMBL/GenBank/DDBJ whole genome shotgun (WGS) entry which is preliminary data.</text>
</comment>
<comment type="catalytic activity">
    <reaction evidence="10 11">
        <text>uridine(2552) in 23S rRNA + S-adenosyl-L-methionine = 2'-O-methyluridine(2552) in 23S rRNA + S-adenosyl-L-homocysteine + H(+)</text>
        <dbReference type="Rhea" id="RHEA:42720"/>
        <dbReference type="Rhea" id="RHEA-COMP:10202"/>
        <dbReference type="Rhea" id="RHEA-COMP:10203"/>
        <dbReference type="ChEBI" id="CHEBI:15378"/>
        <dbReference type="ChEBI" id="CHEBI:57856"/>
        <dbReference type="ChEBI" id="CHEBI:59789"/>
        <dbReference type="ChEBI" id="CHEBI:65315"/>
        <dbReference type="ChEBI" id="CHEBI:74478"/>
        <dbReference type="EC" id="2.1.1.166"/>
    </reaction>
</comment>
<dbReference type="AlphaFoldDB" id="A0A8G2BMP1"/>
<keyword evidence="1 11" id="KW-0698">rRNA processing</keyword>
<evidence type="ECO:0000313" key="16">
    <source>
        <dbReference type="Proteomes" id="UP000198615"/>
    </source>
</evidence>
<dbReference type="EMBL" id="FNBW01000016">
    <property type="protein sequence ID" value="SDG41201.1"/>
    <property type="molecule type" value="Genomic_DNA"/>
</dbReference>
<gene>
    <name evidence="11" type="primary">rlmE</name>
    <name evidence="11" type="synonym">ftsJ</name>
    <name evidence="11" type="synonym">rrmJ</name>
    <name evidence="15" type="ORF">SAMN05660686_04324</name>
</gene>
<evidence type="ECO:0000256" key="1">
    <source>
        <dbReference type="ARBA" id="ARBA00022552"/>
    </source>
</evidence>
<keyword evidence="3 11" id="KW-0808">Transferase</keyword>
<feature type="region of interest" description="Disordered" evidence="13">
    <location>
        <begin position="230"/>
        <end position="249"/>
    </location>
</feature>
<evidence type="ECO:0000313" key="15">
    <source>
        <dbReference type="EMBL" id="SDG41201.1"/>
    </source>
</evidence>
<evidence type="ECO:0000256" key="8">
    <source>
        <dbReference type="ARBA" id="ARBA00041995"/>
    </source>
</evidence>
<evidence type="ECO:0000256" key="5">
    <source>
        <dbReference type="ARBA" id="ARBA00037569"/>
    </source>
</evidence>
<dbReference type="Gene3D" id="3.40.50.150">
    <property type="entry name" value="Vaccinia Virus protein VP39"/>
    <property type="match status" value="1"/>
</dbReference>
<keyword evidence="11" id="KW-0963">Cytoplasm</keyword>
<dbReference type="RefSeq" id="WP_051244702.1">
    <property type="nucleotide sequence ID" value="NZ_FNBW01000016.1"/>
</dbReference>
<evidence type="ECO:0000256" key="10">
    <source>
        <dbReference type="ARBA" id="ARBA00048970"/>
    </source>
</evidence>
<dbReference type="HAMAP" id="MF_01547">
    <property type="entry name" value="RNA_methyltr_E"/>
    <property type="match status" value="1"/>
</dbReference>
<feature type="region of interest" description="Disordered" evidence="13">
    <location>
        <begin position="1"/>
        <end position="34"/>
    </location>
</feature>
<evidence type="ECO:0000256" key="13">
    <source>
        <dbReference type="SAM" id="MobiDB-lite"/>
    </source>
</evidence>
<dbReference type="InterPro" id="IPR015507">
    <property type="entry name" value="rRNA-MeTfrase_E"/>
</dbReference>
<dbReference type="EC" id="2.1.1.166" evidence="6 11"/>
<feature type="binding site" evidence="11">
    <location>
        <position position="148"/>
    </location>
    <ligand>
        <name>S-adenosyl-L-methionine</name>
        <dbReference type="ChEBI" id="CHEBI:59789"/>
    </ligand>
</feature>
<dbReference type="OrthoDB" id="9790080at2"/>
<keyword evidence="4 11" id="KW-0949">S-adenosyl-L-methionine</keyword>
<dbReference type="PANTHER" id="PTHR10920:SF18">
    <property type="entry name" value="RRNA METHYLTRANSFERASE 2, MITOCHONDRIAL"/>
    <property type="match status" value="1"/>
</dbReference>
<dbReference type="InterPro" id="IPR050082">
    <property type="entry name" value="RNA_methyltr_RlmE"/>
</dbReference>
<proteinExistence type="inferred from homology"/>
<dbReference type="PIRSF" id="PIRSF005461">
    <property type="entry name" value="23S_rRNA_mtase"/>
    <property type="match status" value="1"/>
</dbReference>
<reference evidence="15 16" key="1">
    <citation type="submission" date="2016-10" db="EMBL/GenBank/DDBJ databases">
        <authorList>
            <person name="Varghese N."/>
            <person name="Submissions S."/>
        </authorList>
    </citation>
    <scope>NUCLEOTIDE SEQUENCE [LARGE SCALE GENOMIC DNA]</scope>
    <source>
        <strain evidence="15 16">DSM 18839</strain>
    </source>
</reference>
<evidence type="ECO:0000256" key="2">
    <source>
        <dbReference type="ARBA" id="ARBA00022603"/>
    </source>
</evidence>
<dbReference type="InterPro" id="IPR029063">
    <property type="entry name" value="SAM-dependent_MTases_sf"/>
</dbReference>
<evidence type="ECO:0000256" key="4">
    <source>
        <dbReference type="ARBA" id="ARBA00022691"/>
    </source>
</evidence>
<dbReference type="SUPFAM" id="SSF53335">
    <property type="entry name" value="S-adenosyl-L-methionine-dependent methyltransferases"/>
    <property type="match status" value="1"/>
</dbReference>
<feature type="binding site" evidence="11">
    <location>
        <position position="124"/>
    </location>
    <ligand>
        <name>S-adenosyl-L-methionine</name>
        <dbReference type="ChEBI" id="CHEBI:59789"/>
    </ligand>
</feature>
<feature type="binding site" evidence="11">
    <location>
        <position position="88"/>
    </location>
    <ligand>
        <name>S-adenosyl-L-methionine</name>
        <dbReference type="ChEBI" id="CHEBI:59789"/>
    </ligand>
</feature>
<dbReference type="GO" id="GO:0008650">
    <property type="term" value="F:rRNA (uridine-2'-O-)-methyltransferase activity"/>
    <property type="evidence" value="ECO:0007669"/>
    <property type="project" value="UniProtKB-UniRule"/>
</dbReference>
<evidence type="ECO:0000256" key="7">
    <source>
        <dbReference type="ARBA" id="ARBA00041129"/>
    </source>
</evidence>
<accession>A0A8G2BMP1</accession>
<keyword evidence="16" id="KW-1185">Reference proteome</keyword>
<feature type="binding site" evidence="11">
    <location>
        <position position="86"/>
    </location>
    <ligand>
        <name>S-adenosyl-L-methionine</name>
        <dbReference type="ChEBI" id="CHEBI:59789"/>
    </ligand>
</feature>
<name>A0A8G2BMP1_9PROT</name>
<feature type="active site" description="Proton acceptor" evidence="11 12">
    <location>
        <position position="188"/>
    </location>
</feature>
<dbReference type="Proteomes" id="UP000198615">
    <property type="component" value="Unassembled WGS sequence"/>
</dbReference>
<dbReference type="InterPro" id="IPR002877">
    <property type="entry name" value="RNA_MeTrfase_FtsJ_dom"/>
</dbReference>
<evidence type="ECO:0000256" key="6">
    <source>
        <dbReference type="ARBA" id="ARBA00038861"/>
    </source>
</evidence>
<evidence type="ECO:0000256" key="9">
    <source>
        <dbReference type="ARBA" id="ARBA00042745"/>
    </source>
</evidence>
<comment type="similarity">
    <text evidence="11">Belongs to the class I-like SAM-binding methyltransferase superfamily. RNA methyltransferase RlmE family.</text>
</comment>
<keyword evidence="2 11" id="KW-0489">Methyltransferase</keyword>